<feature type="domain" description="CULT" evidence="1">
    <location>
        <begin position="52"/>
        <end position="154"/>
    </location>
</feature>
<keyword evidence="3" id="KW-1185">Reference proteome</keyword>
<dbReference type="EMBL" id="ATHJ01000108">
    <property type="protein sequence ID" value="EPR35298.1"/>
    <property type="molecule type" value="Genomic_DNA"/>
</dbReference>
<dbReference type="Proteomes" id="UP000014977">
    <property type="component" value="Unassembled WGS sequence"/>
</dbReference>
<name>S7USP3_DESML</name>
<dbReference type="FunFam" id="2.170.150.20:FF:000007">
    <property type="entry name" value="Protein cereblon"/>
    <property type="match status" value="1"/>
</dbReference>
<evidence type="ECO:0000313" key="3">
    <source>
        <dbReference type="Proteomes" id="UP000014977"/>
    </source>
</evidence>
<proteinExistence type="predicted"/>
<protein>
    <recommendedName>
        <fullName evidence="1">CULT domain-containing protein</fullName>
    </recommendedName>
</protein>
<organism evidence="2 3">
    <name type="scientific">Desulfococcus multivorans DSM 2059</name>
    <dbReference type="NCBI Taxonomy" id="1121405"/>
    <lineage>
        <taxon>Bacteria</taxon>
        <taxon>Pseudomonadati</taxon>
        <taxon>Thermodesulfobacteriota</taxon>
        <taxon>Desulfobacteria</taxon>
        <taxon>Desulfobacterales</taxon>
        <taxon>Desulfococcaceae</taxon>
        <taxon>Desulfococcus</taxon>
    </lineage>
</organism>
<evidence type="ECO:0000313" key="2">
    <source>
        <dbReference type="EMBL" id="EPR35298.1"/>
    </source>
</evidence>
<dbReference type="PROSITE" id="PS51788">
    <property type="entry name" value="CULT"/>
    <property type="match status" value="1"/>
</dbReference>
<comment type="caution">
    <text evidence="2">The sequence shown here is derived from an EMBL/GenBank/DDBJ whole genome shotgun (WGS) entry which is preliminary data.</text>
</comment>
<dbReference type="STRING" id="897.B2D07_09270"/>
<sequence length="157" mass="16997">MACSPERVMAVPGGIETAGFHRIEAFRMDRPRIGTFKGLPMRETDGAVEEGEGWLRCIHCGGRIAKAADQISVNGRFAHVFNNPSGYVYEIGCFAAAEGCVNAGAPTPAFTWFAGFSWCLALCGNCRGHMGWHFRSDKSGSFYGLILVNLTRDSRGG</sequence>
<reference evidence="2 3" key="1">
    <citation type="journal article" date="2013" name="Genome Announc.">
        <title>Draft genome sequences for three mercury-methylating, sulfate-reducing bacteria.</title>
        <authorList>
            <person name="Brown S.D."/>
            <person name="Hurt R.A.Jr."/>
            <person name="Gilmour C.C."/>
            <person name="Elias D.A."/>
        </authorList>
    </citation>
    <scope>NUCLEOTIDE SEQUENCE [LARGE SCALE GENOMIC DNA]</scope>
    <source>
        <strain evidence="2 3">DSM 2059</strain>
    </source>
</reference>
<dbReference type="OrthoDB" id="6197001at2"/>
<accession>S7USP3</accession>
<dbReference type="InterPro" id="IPR034750">
    <property type="entry name" value="CULT"/>
</dbReference>
<dbReference type="RefSeq" id="WP_020878202.1">
    <property type="nucleotide sequence ID" value="NZ_ATHJ01000108.1"/>
</dbReference>
<gene>
    <name evidence="2" type="ORF">dsmv_3112</name>
</gene>
<dbReference type="Gene3D" id="2.170.150.20">
    <property type="entry name" value="Peptide methionine sulfoxide reductase"/>
    <property type="match status" value="1"/>
</dbReference>
<dbReference type="AlphaFoldDB" id="S7USP3"/>
<dbReference type="CDD" id="cd15777">
    <property type="entry name" value="CRBN_C_like"/>
    <property type="match status" value="1"/>
</dbReference>
<evidence type="ECO:0000259" key="1">
    <source>
        <dbReference type="PROSITE" id="PS51788"/>
    </source>
</evidence>